<dbReference type="EMBL" id="BMIA01000001">
    <property type="protein sequence ID" value="GGH29948.1"/>
    <property type="molecule type" value="Genomic_DNA"/>
</dbReference>
<reference evidence="2" key="1">
    <citation type="journal article" date="2019" name="Int. J. Syst. Evol. Microbiol.">
        <title>The Global Catalogue of Microorganisms (GCM) 10K type strain sequencing project: providing services to taxonomists for standard genome sequencing and annotation.</title>
        <authorList>
            <consortium name="The Broad Institute Genomics Platform"/>
            <consortium name="The Broad Institute Genome Sequencing Center for Infectious Disease"/>
            <person name="Wu L."/>
            <person name="Ma J."/>
        </authorList>
    </citation>
    <scope>NUCLEOTIDE SEQUENCE [LARGE SCALE GENOMIC DNA]</scope>
    <source>
        <strain evidence="2">CGMCC 1.15288</strain>
    </source>
</reference>
<keyword evidence="2" id="KW-1185">Reference proteome</keyword>
<evidence type="ECO:0000313" key="1">
    <source>
        <dbReference type="EMBL" id="GGH29948.1"/>
    </source>
</evidence>
<dbReference type="Proteomes" id="UP000600214">
    <property type="component" value="Unassembled WGS sequence"/>
</dbReference>
<comment type="caution">
    <text evidence="1">The sequence shown here is derived from an EMBL/GenBank/DDBJ whole genome shotgun (WGS) entry which is preliminary data.</text>
</comment>
<dbReference type="RefSeq" id="WP_188930750.1">
    <property type="nucleotide sequence ID" value="NZ_BMIA01000001.1"/>
</dbReference>
<gene>
    <name evidence="1" type="ORF">GCM10007423_17730</name>
</gene>
<sequence length="150" mass="18072">MGYKKIKPHAMTEQELRQLWKEEYCDPSRPIYTLDNIHVKFFEDMFDHAFYESDSRKARDKSILSFNRLEKMLWIKDTLIDPDAILKQGWDRERKKYDGARRVAFIKDSYVVVIRFTGYLKAKFITAYEIQSQRTIQIIQNSPDWTNSDF</sequence>
<name>A0ABQ1YKU8_9BACT</name>
<proteinExistence type="predicted"/>
<organism evidence="1 2">
    <name type="scientific">Dyadobacter endophyticus</name>
    <dbReference type="NCBI Taxonomy" id="1749036"/>
    <lineage>
        <taxon>Bacteria</taxon>
        <taxon>Pseudomonadati</taxon>
        <taxon>Bacteroidota</taxon>
        <taxon>Cytophagia</taxon>
        <taxon>Cytophagales</taxon>
        <taxon>Spirosomataceae</taxon>
        <taxon>Dyadobacter</taxon>
    </lineage>
</organism>
<evidence type="ECO:0000313" key="2">
    <source>
        <dbReference type="Proteomes" id="UP000600214"/>
    </source>
</evidence>
<accession>A0ABQ1YKU8</accession>
<protein>
    <submittedName>
        <fullName evidence="1">Uncharacterized protein</fullName>
    </submittedName>
</protein>